<dbReference type="AlphaFoldDB" id="A0A4V3SBY3"/>
<evidence type="ECO:0000313" key="9">
    <source>
        <dbReference type="EMBL" id="TGZ54704.1"/>
    </source>
</evidence>
<dbReference type="PANTHER" id="PTHR48078:SF19">
    <property type="entry name" value="ACT DOMAIN-CONTAINING PROTEIN"/>
    <property type="match status" value="1"/>
</dbReference>
<keyword evidence="10" id="KW-1185">Reference proteome</keyword>
<evidence type="ECO:0000256" key="3">
    <source>
        <dbReference type="ARBA" id="ARBA00023239"/>
    </source>
</evidence>
<comment type="cofactor">
    <cofactor evidence="1">
        <name>pyridoxal 5'-phosphate</name>
        <dbReference type="ChEBI" id="CHEBI:597326"/>
    </cofactor>
</comment>
<dbReference type="GO" id="GO:0006565">
    <property type="term" value="P:L-serine catabolic process"/>
    <property type="evidence" value="ECO:0007669"/>
    <property type="project" value="TreeGrafter"/>
</dbReference>
<dbReference type="SUPFAM" id="SSF55846">
    <property type="entry name" value="N-acetylmuramoyl-L-alanine amidase-like"/>
    <property type="match status" value="1"/>
</dbReference>
<proteinExistence type="predicted"/>
<evidence type="ECO:0000256" key="5">
    <source>
        <dbReference type="ARBA" id="ARBA00042605"/>
    </source>
</evidence>
<evidence type="ECO:0000259" key="7">
    <source>
        <dbReference type="SMART" id="SM00644"/>
    </source>
</evidence>
<dbReference type="InterPro" id="IPR001926">
    <property type="entry name" value="TrpB-like_PALP"/>
</dbReference>
<dbReference type="InterPro" id="IPR036505">
    <property type="entry name" value="Amidase/PGRP_sf"/>
</dbReference>
<dbReference type="STRING" id="300112.A0A4V3SBY3"/>
<dbReference type="GO" id="GO:0008270">
    <property type="term" value="F:zinc ion binding"/>
    <property type="evidence" value="ECO:0007669"/>
    <property type="project" value="InterPro"/>
</dbReference>
<dbReference type="CDD" id="cd06583">
    <property type="entry name" value="PGRP"/>
    <property type="match status" value="1"/>
</dbReference>
<evidence type="ECO:0000313" key="10">
    <source>
        <dbReference type="Proteomes" id="UP000310200"/>
    </source>
</evidence>
<dbReference type="GO" id="GO:0008745">
    <property type="term" value="F:N-acetylmuramoyl-L-alanine amidase activity"/>
    <property type="evidence" value="ECO:0007669"/>
    <property type="project" value="InterPro"/>
</dbReference>
<dbReference type="Gene3D" id="3.40.50.1100">
    <property type="match status" value="4"/>
</dbReference>
<dbReference type="GO" id="GO:0009097">
    <property type="term" value="P:isoleucine biosynthetic process"/>
    <property type="evidence" value="ECO:0007669"/>
    <property type="project" value="TreeGrafter"/>
</dbReference>
<protein>
    <recommendedName>
        <fullName evidence="4">L-serine deaminase</fullName>
    </recommendedName>
    <alternativeName>
        <fullName evidence="5">L-threonine dehydratase</fullName>
    </alternativeName>
</protein>
<sequence>MPNTYREATIIYDEKLDPVIHKVDLARLIGRAVAHQCFDYLISSSSLSYLWLKVEICSRCHQQESAYLKVQMRDILHKLLENITYTEKSDERPHDFIKHLRHEAAKWACVLGDVECKHIATLKLWRHLDDNETLSINSTRSERVEMEAIRKEGDLTLSYNVVRPLNKISTFWYVIEKGEKSKLKERLKLSYDKIQSALSLMRIKDKTIQMTPCDESQLFRGHGFEIFLKKELHQITGSVKARGAVYSLLQLSNKQCKGVITASTDSFAHTLCYFGKKFGIPVSVMIPISDVVAETVVTCLALGAFVSNVSFNIVEAHQEALHTAQMSGLVYIDGNDHPNMIIGQATLGIEMMEEKINAEAVILPTSIYGCGLTTGIAMAIKGRNPNIKIIRMDSDIGATATLVQQQHQTLDGNHHQGQKKQDNVNGTIESAEGHAVDRFRGEAQCLVKEIAVVASDNDSVRDSSTQCSDVIDDHNEEEETDVEESGAGGWIMNPPVSTIVQQHQAFDTGNGYIALPNSDSSNFGDVRVKDSSNVHLGNEVNYHGPVTIHVNQQFVYTNPTPNQDAIELDVINASDNIADSSTSQDNEIPNASIFPQNTELNKGALPPLVPLVVKRKLPVPYVIISHSATSVCITPSDCAFQVRFLQYSHFNDFNFVDIGYNFFVGDDGFAYVGRSWNYVGAHARGYNSKSIGISFIGGFNLTVPPKPQLRAARKFIELGVKAGKIAPDYKLSSDFHQISSISFYLYFLEMEMEARKEDNSTFSYSVVHPLSRNKALRNFWYVTEKGEKSKPEERLKISYDEIQSALSLMRIKDKTIQMTPCDESQLLRGHGFEIFLKKELHQITGSVKARGAVYSLLQLSNKQCKGVITASTGRFAYSLCHFGKKFGIPVTVMIPLSEAVAKTIDTCLALGAFVSIASYNIVEAHKEAVRTAQKNGLVYIDGMIIGQATLGIEMMEEKINAEAVILPTSINGCGLITGIAMAIKGRNPNIKIIMVHSALHDPLTKSIREKTIRDHNLKQDYIWHCNSRGIENNLILIPVFGKMDRLSNVKNNKTDDNPSSEPCAGPSNA</sequence>
<evidence type="ECO:0000256" key="6">
    <source>
        <dbReference type="SAM" id="MobiDB-lite"/>
    </source>
</evidence>
<keyword evidence="3" id="KW-0456">Lyase</keyword>
<dbReference type="InterPro" id="IPR002502">
    <property type="entry name" value="Amidase_domain"/>
</dbReference>
<dbReference type="Proteomes" id="UP000310200">
    <property type="component" value="Unassembled WGS sequence"/>
</dbReference>
<accession>A0A4V3SBY3</accession>
<organism evidence="9 10">
    <name type="scientific">Temnothorax longispinosus</name>
    <dbReference type="NCBI Taxonomy" id="300112"/>
    <lineage>
        <taxon>Eukaryota</taxon>
        <taxon>Metazoa</taxon>
        <taxon>Ecdysozoa</taxon>
        <taxon>Arthropoda</taxon>
        <taxon>Hexapoda</taxon>
        <taxon>Insecta</taxon>
        <taxon>Pterygota</taxon>
        <taxon>Neoptera</taxon>
        <taxon>Endopterygota</taxon>
        <taxon>Hymenoptera</taxon>
        <taxon>Apocrita</taxon>
        <taxon>Aculeata</taxon>
        <taxon>Formicoidea</taxon>
        <taxon>Formicidae</taxon>
        <taxon>Myrmicinae</taxon>
        <taxon>Temnothorax</taxon>
    </lineage>
</organism>
<dbReference type="InterPro" id="IPR036052">
    <property type="entry name" value="TrpB-like_PALP_sf"/>
</dbReference>
<dbReference type="Pfam" id="PF00291">
    <property type="entry name" value="PALP"/>
    <property type="match status" value="2"/>
</dbReference>
<dbReference type="InterPro" id="IPR006619">
    <property type="entry name" value="PGRP_domain_met/bac"/>
</dbReference>
<reference evidence="9 10" key="1">
    <citation type="journal article" date="2019" name="Philos. Trans. R. Soc. Lond., B, Biol. Sci.">
        <title>Ant behaviour and brain gene expression of defending hosts depend on the ecological success of the intruding social parasite.</title>
        <authorList>
            <person name="Kaur R."/>
            <person name="Stoldt M."/>
            <person name="Jongepier E."/>
            <person name="Feldmeyer B."/>
            <person name="Menzel F."/>
            <person name="Bornberg-Bauer E."/>
            <person name="Foitzik S."/>
        </authorList>
    </citation>
    <scope>NUCLEOTIDE SEQUENCE [LARGE SCALE GENOMIC DNA]</scope>
    <source>
        <tissue evidence="9">Whole body</tissue>
    </source>
</reference>
<dbReference type="PANTHER" id="PTHR48078">
    <property type="entry name" value="THREONINE DEHYDRATASE, MITOCHONDRIAL-RELATED"/>
    <property type="match status" value="1"/>
</dbReference>
<feature type="domain" description="Peptidoglycan recognition protein family" evidence="8">
    <location>
        <begin position="591"/>
        <end position="736"/>
    </location>
</feature>
<dbReference type="InterPro" id="IPR050147">
    <property type="entry name" value="Ser/Thr_Dehydratase"/>
</dbReference>
<dbReference type="GO" id="GO:0006567">
    <property type="term" value="P:L-threonine catabolic process"/>
    <property type="evidence" value="ECO:0007669"/>
    <property type="project" value="TreeGrafter"/>
</dbReference>
<evidence type="ECO:0000256" key="2">
    <source>
        <dbReference type="ARBA" id="ARBA00022898"/>
    </source>
</evidence>
<dbReference type="Gene3D" id="1.25.50.20">
    <property type="match status" value="1"/>
</dbReference>
<dbReference type="SUPFAM" id="SSF53686">
    <property type="entry name" value="Tryptophan synthase beta subunit-like PLP-dependent enzymes"/>
    <property type="match status" value="2"/>
</dbReference>
<dbReference type="SMART" id="SM00644">
    <property type="entry name" value="Ami_2"/>
    <property type="match status" value="1"/>
</dbReference>
<evidence type="ECO:0000256" key="4">
    <source>
        <dbReference type="ARBA" id="ARBA00041766"/>
    </source>
</evidence>
<dbReference type="GO" id="GO:0003941">
    <property type="term" value="F:L-serine ammonia-lyase activity"/>
    <property type="evidence" value="ECO:0007669"/>
    <property type="project" value="TreeGrafter"/>
</dbReference>
<evidence type="ECO:0000259" key="8">
    <source>
        <dbReference type="SMART" id="SM00701"/>
    </source>
</evidence>
<feature type="region of interest" description="Disordered" evidence="6">
    <location>
        <begin position="1048"/>
        <end position="1069"/>
    </location>
</feature>
<keyword evidence="2" id="KW-0663">Pyridoxal phosphate</keyword>
<gene>
    <name evidence="9" type="ORF">DBV15_10055</name>
</gene>
<dbReference type="Gene3D" id="3.40.80.10">
    <property type="entry name" value="Peptidoglycan recognition protein-like"/>
    <property type="match status" value="1"/>
</dbReference>
<dbReference type="GO" id="GO:0009253">
    <property type="term" value="P:peptidoglycan catabolic process"/>
    <property type="evidence" value="ECO:0007669"/>
    <property type="project" value="InterPro"/>
</dbReference>
<dbReference type="EMBL" id="QBLH01000576">
    <property type="protein sequence ID" value="TGZ54704.1"/>
    <property type="molecule type" value="Genomic_DNA"/>
</dbReference>
<comment type="caution">
    <text evidence="9">The sequence shown here is derived from an EMBL/GenBank/DDBJ whole genome shotgun (WGS) entry which is preliminary data.</text>
</comment>
<dbReference type="GO" id="GO:0004794">
    <property type="term" value="F:threonine deaminase activity"/>
    <property type="evidence" value="ECO:0007669"/>
    <property type="project" value="TreeGrafter"/>
</dbReference>
<evidence type="ECO:0000256" key="1">
    <source>
        <dbReference type="ARBA" id="ARBA00001933"/>
    </source>
</evidence>
<dbReference type="SMART" id="SM00701">
    <property type="entry name" value="PGRP"/>
    <property type="match status" value="1"/>
</dbReference>
<dbReference type="Pfam" id="PF01510">
    <property type="entry name" value="Amidase_2"/>
    <property type="match status" value="1"/>
</dbReference>
<feature type="domain" description="N-acetylmuramoyl-L-alanine amidase" evidence="7">
    <location>
        <begin position="609"/>
        <end position="736"/>
    </location>
</feature>
<name>A0A4V3SBY3_9HYME</name>